<keyword evidence="3" id="KW-1185">Reference proteome</keyword>
<proteinExistence type="predicted"/>
<evidence type="ECO:0000313" key="2">
    <source>
        <dbReference type="EMBL" id="MDA6070765.1"/>
    </source>
</evidence>
<organism evidence="2 3">
    <name type="scientific">Flavobacterium azizsancarii</name>
    <dbReference type="NCBI Taxonomy" id="2961580"/>
    <lineage>
        <taxon>Bacteria</taxon>
        <taxon>Pseudomonadati</taxon>
        <taxon>Bacteroidota</taxon>
        <taxon>Flavobacteriia</taxon>
        <taxon>Flavobacteriales</taxon>
        <taxon>Flavobacteriaceae</taxon>
        <taxon>Flavobacterium</taxon>
    </lineage>
</organism>
<dbReference type="EMBL" id="JAMZNK010000023">
    <property type="protein sequence ID" value="MDA6070765.1"/>
    <property type="molecule type" value="Genomic_DNA"/>
</dbReference>
<name>A0ABT4WF68_9FLAO</name>
<dbReference type="InterPro" id="IPR013097">
    <property type="entry name" value="Dabb"/>
</dbReference>
<sequence length="143" mass="16355">MQRRNFIITSASAGALSLIGGKVLANNTNETEPQPKTIYFHYLLFWLKPELTEAQVKEFQNFFEGLKKLPYVKNVRYGGPANSTPRPVMDNSFTYNASMEFDSLEDLETYGKLDGHLALVAKYKPFFNKMMVHDSVYNQSITK</sequence>
<dbReference type="RefSeq" id="WP_271336580.1">
    <property type="nucleotide sequence ID" value="NZ_JAMZNK010000023.1"/>
</dbReference>
<dbReference type="InterPro" id="IPR011008">
    <property type="entry name" value="Dimeric_a/b-barrel"/>
</dbReference>
<dbReference type="Gene3D" id="3.30.70.100">
    <property type="match status" value="1"/>
</dbReference>
<dbReference type="SMART" id="SM00886">
    <property type="entry name" value="Dabb"/>
    <property type="match status" value="1"/>
</dbReference>
<dbReference type="Pfam" id="PF07876">
    <property type="entry name" value="Dabb"/>
    <property type="match status" value="1"/>
</dbReference>
<reference evidence="2 3" key="1">
    <citation type="journal article" date="2023" name="Chemosphere">
        <title>Whole genome analysis of Flavobacterium aziz-sancarii sp. nov., isolated from Ardley Island (Antarctica), revealed a rich resistome and bioremediation potential.</title>
        <authorList>
            <person name="Otur C."/>
            <person name="Okay S."/>
            <person name="Kurt-Kizildogan A."/>
        </authorList>
    </citation>
    <scope>NUCLEOTIDE SEQUENCE [LARGE SCALE GENOMIC DNA]</scope>
    <source>
        <strain evidence="2 3">AC</strain>
    </source>
</reference>
<dbReference type="PROSITE" id="PS51502">
    <property type="entry name" value="S_R_A_B_BARREL"/>
    <property type="match status" value="1"/>
</dbReference>
<evidence type="ECO:0000259" key="1">
    <source>
        <dbReference type="PROSITE" id="PS51502"/>
    </source>
</evidence>
<comment type="caution">
    <text evidence="2">The sequence shown here is derived from an EMBL/GenBank/DDBJ whole genome shotgun (WGS) entry which is preliminary data.</text>
</comment>
<dbReference type="SUPFAM" id="SSF54909">
    <property type="entry name" value="Dimeric alpha+beta barrel"/>
    <property type="match status" value="1"/>
</dbReference>
<protein>
    <submittedName>
        <fullName evidence="2">Dabb family protein</fullName>
    </submittedName>
</protein>
<accession>A0ABT4WF68</accession>
<evidence type="ECO:0000313" key="3">
    <source>
        <dbReference type="Proteomes" id="UP001212170"/>
    </source>
</evidence>
<dbReference type="Proteomes" id="UP001212170">
    <property type="component" value="Unassembled WGS sequence"/>
</dbReference>
<feature type="domain" description="Stress-response A/B barrel" evidence="1">
    <location>
        <begin position="39"/>
        <end position="135"/>
    </location>
</feature>
<gene>
    <name evidence="2" type="ORF">NJT12_14185</name>
</gene>